<dbReference type="InterPro" id="IPR016833">
    <property type="entry name" value="Put_Na-Bile_cotransptr"/>
</dbReference>
<feature type="transmembrane region" description="Helical" evidence="2">
    <location>
        <begin position="12"/>
        <end position="34"/>
    </location>
</feature>
<keyword evidence="2" id="KW-1133">Transmembrane helix</keyword>
<keyword evidence="2" id="KW-0472">Membrane</keyword>
<name>A0A835Y7V1_9CHLO</name>
<keyword evidence="4" id="KW-1185">Reference proteome</keyword>
<evidence type="ECO:0000313" key="4">
    <source>
        <dbReference type="Proteomes" id="UP000612055"/>
    </source>
</evidence>
<feature type="transmembrane region" description="Helical" evidence="2">
    <location>
        <begin position="138"/>
        <end position="164"/>
    </location>
</feature>
<dbReference type="InterPro" id="IPR038770">
    <property type="entry name" value="Na+/solute_symporter_sf"/>
</dbReference>
<protein>
    <submittedName>
        <fullName evidence="3">Uncharacterized protein</fullName>
    </submittedName>
</protein>
<keyword evidence="2" id="KW-0812">Transmembrane</keyword>
<dbReference type="PANTHER" id="PTHR18640:SF14">
    <property type="entry name" value="SODIUM BILE ACID SYMPORTER FAMILY"/>
    <property type="match status" value="1"/>
</dbReference>
<feature type="transmembrane region" description="Helical" evidence="2">
    <location>
        <begin position="211"/>
        <end position="229"/>
    </location>
</feature>
<dbReference type="GO" id="GO:0009941">
    <property type="term" value="C:chloroplast envelope"/>
    <property type="evidence" value="ECO:0007669"/>
    <property type="project" value="TreeGrafter"/>
</dbReference>
<proteinExistence type="predicted"/>
<sequence length="448" mass="48120">MVEVAGNPIKKFIVKQFLPLGFCFAVVLALLFPAPGDALYSLKVNGWKIITTINMALIFFIFGITLETSELKAAMKGYKVLLLAIVTILFVTGLTGFIFINMDFKPMEFGYGLAIFACVPTSLSSGVSLVIQGYGNAALALLMTVATNIIGIFISPLVVTMILASAIKNIKVNAADLVIKLGVSIIIPLIVGKGVRELWTPALKFAKKYKVPLYLINQFQIVMIVWQTLSHSRHELLKQKFYDILFAIMGAIGQHFFFLVIAMVIAWIAPFLKLRMQDSERKAFIIMCSQKSLPTAAVIISYLPGGPTKDEMSHETPAEQEGQSQGLGDLGLVAIPCIVFYVMQVFIDAFLANGWASKYEKGQALQDKYADQLAELAKLDPDAPSLVEPAANGIGSGADGTDAPATSEVHLGMVDNPEPGDNAALLGSNPQPSDGAGAAAALQISAAK</sequence>
<feature type="transmembrane region" description="Helical" evidence="2">
    <location>
        <begin position="244"/>
        <end position="272"/>
    </location>
</feature>
<feature type="transmembrane region" description="Helical" evidence="2">
    <location>
        <begin position="46"/>
        <end position="66"/>
    </location>
</feature>
<dbReference type="Pfam" id="PF13593">
    <property type="entry name" value="SBF_like"/>
    <property type="match status" value="1"/>
</dbReference>
<evidence type="ECO:0000256" key="2">
    <source>
        <dbReference type="SAM" id="Phobius"/>
    </source>
</evidence>
<feature type="transmembrane region" description="Helical" evidence="2">
    <location>
        <begin position="78"/>
        <end position="99"/>
    </location>
</feature>
<evidence type="ECO:0000313" key="3">
    <source>
        <dbReference type="EMBL" id="KAG2492604.1"/>
    </source>
</evidence>
<dbReference type="Proteomes" id="UP000612055">
    <property type="component" value="Unassembled WGS sequence"/>
</dbReference>
<feature type="transmembrane region" description="Helical" evidence="2">
    <location>
        <begin position="330"/>
        <end position="351"/>
    </location>
</feature>
<evidence type="ECO:0000256" key="1">
    <source>
        <dbReference type="SAM" id="MobiDB-lite"/>
    </source>
</evidence>
<feature type="compositionally biased region" description="Low complexity" evidence="1">
    <location>
        <begin position="436"/>
        <end position="448"/>
    </location>
</feature>
<dbReference type="PANTHER" id="PTHR18640">
    <property type="entry name" value="SOLUTE CARRIER FAMILY 10 MEMBER 7"/>
    <property type="match status" value="1"/>
</dbReference>
<comment type="caution">
    <text evidence="3">The sequence shown here is derived from an EMBL/GenBank/DDBJ whole genome shotgun (WGS) entry which is preliminary data.</text>
</comment>
<feature type="transmembrane region" description="Helical" evidence="2">
    <location>
        <begin position="111"/>
        <end position="131"/>
    </location>
</feature>
<feature type="transmembrane region" description="Helical" evidence="2">
    <location>
        <begin position="170"/>
        <end position="191"/>
    </location>
</feature>
<organism evidence="3 4">
    <name type="scientific">Edaphochlamys debaryana</name>
    <dbReference type="NCBI Taxonomy" id="47281"/>
    <lineage>
        <taxon>Eukaryota</taxon>
        <taxon>Viridiplantae</taxon>
        <taxon>Chlorophyta</taxon>
        <taxon>core chlorophytes</taxon>
        <taxon>Chlorophyceae</taxon>
        <taxon>CS clade</taxon>
        <taxon>Chlamydomonadales</taxon>
        <taxon>Chlamydomonadales incertae sedis</taxon>
        <taxon>Edaphochlamys</taxon>
    </lineage>
</organism>
<dbReference type="OrthoDB" id="188035at2759"/>
<dbReference type="AlphaFoldDB" id="A0A835Y7V1"/>
<dbReference type="Gene3D" id="1.20.1530.20">
    <property type="match status" value="1"/>
</dbReference>
<reference evidence="3" key="1">
    <citation type="journal article" date="2020" name="bioRxiv">
        <title>Comparative genomics of Chlamydomonas.</title>
        <authorList>
            <person name="Craig R.J."/>
            <person name="Hasan A.R."/>
            <person name="Ness R.W."/>
            <person name="Keightley P.D."/>
        </authorList>
    </citation>
    <scope>NUCLEOTIDE SEQUENCE</scope>
    <source>
        <strain evidence="3">CCAP 11/70</strain>
    </source>
</reference>
<feature type="region of interest" description="Disordered" evidence="1">
    <location>
        <begin position="394"/>
        <end position="448"/>
    </location>
</feature>
<gene>
    <name evidence="3" type="ORF">HYH03_009020</name>
</gene>
<accession>A0A835Y7V1</accession>
<dbReference type="EMBL" id="JAEHOE010000043">
    <property type="protein sequence ID" value="KAG2492604.1"/>
    <property type="molecule type" value="Genomic_DNA"/>
</dbReference>